<dbReference type="SUPFAM" id="SSF109604">
    <property type="entry name" value="HD-domain/PDEase-like"/>
    <property type="match status" value="1"/>
</dbReference>
<comment type="caution">
    <text evidence="2">The sequence shown here is derived from an EMBL/GenBank/DDBJ whole genome shotgun (WGS) entry which is preliminary data.</text>
</comment>
<name>A0A935PY21_9PROT</name>
<organism evidence="2 3">
    <name type="scientific">Candidatus Accumulibacter proximus</name>
    <dbReference type="NCBI Taxonomy" id="2954385"/>
    <lineage>
        <taxon>Bacteria</taxon>
        <taxon>Pseudomonadati</taxon>
        <taxon>Pseudomonadota</taxon>
        <taxon>Betaproteobacteria</taxon>
        <taxon>Candidatus Accumulibacter</taxon>
    </lineage>
</organism>
<dbReference type="PROSITE" id="PS51833">
    <property type="entry name" value="HDOD"/>
    <property type="match status" value="1"/>
</dbReference>
<dbReference type="PANTHER" id="PTHR33525:SF6">
    <property type="entry name" value="HDOD DOMAIN-CONTAINING PROTEIN"/>
    <property type="match status" value="1"/>
</dbReference>
<sequence length="280" mass="30949">MSKLLPPEVIKRTLTGISIPARPQVLVQLENELTRDDPDPRVIVRLVSGDVGLSAAVLKTVNSPFFGLSRRISSVAQAVSLLGMRSAAQIVTGLVLKTAIAGKAGSLERFWDSAEKVAGIASHISLSIPRGPRDEAYCFGLFHDVGIPILMQKFPDYRQTLALAEKLSDRPFTAVEEERHATDHATLGYLVAKGWFLPEAICEGILYHHDPSVFDDKEVVSSQALTLIAINALAEHFHDEYFRLRSNSSWERMGDRALDHLGLQEDEYCDLREDLTTMVG</sequence>
<dbReference type="Proteomes" id="UP000697998">
    <property type="component" value="Unassembled WGS sequence"/>
</dbReference>
<dbReference type="EMBL" id="JADJMH010000005">
    <property type="protein sequence ID" value="MBK7674488.1"/>
    <property type="molecule type" value="Genomic_DNA"/>
</dbReference>
<dbReference type="AlphaFoldDB" id="A0A935PY21"/>
<dbReference type="Pfam" id="PF08668">
    <property type="entry name" value="HDOD"/>
    <property type="match status" value="1"/>
</dbReference>
<accession>A0A935PY21</accession>
<dbReference type="InterPro" id="IPR052340">
    <property type="entry name" value="RNase_Y/CdgJ"/>
</dbReference>
<reference evidence="2 3" key="1">
    <citation type="submission" date="2020-10" db="EMBL/GenBank/DDBJ databases">
        <title>Connecting structure to function with the recovery of over 1000 high-quality activated sludge metagenome-assembled genomes encoding full-length rRNA genes using long-read sequencing.</title>
        <authorList>
            <person name="Singleton C.M."/>
            <person name="Petriglieri F."/>
            <person name="Kristensen J.M."/>
            <person name="Kirkegaard R.H."/>
            <person name="Michaelsen T.Y."/>
            <person name="Andersen M.H."/>
            <person name="Karst S.M."/>
            <person name="Dueholm M.S."/>
            <person name="Nielsen P.H."/>
            <person name="Albertsen M."/>
        </authorList>
    </citation>
    <scope>NUCLEOTIDE SEQUENCE [LARGE SCALE GENOMIC DNA]</scope>
    <source>
        <strain evidence="2">EsbW_18-Q3-R4-48_BATAC.285</strain>
    </source>
</reference>
<feature type="domain" description="HDOD" evidence="1">
    <location>
        <begin position="19"/>
        <end position="211"/>
    </location>
</feature>
<proteinExistence type="predicted"/>
<dbReference type="InterPro" id="IPR013976">
    <property type="entry name" value="HDOD"/>
</dbReference>
<dbReference type="Gene3D" id="1.10.3210.10">
    <property type="entry name" value="Hypothetical protein af1432"/>
    <property type="match status" value="1"/>
</dbReference>
<protein>
    <submittedName>
        <fullName evidence="2">HDOD domain-containing protein</fullName>
    </submittedName>
</protein>
<evidence type="ECO:0000259" key="1">
    <source>
        <dbReference type="PROSITE" id="PS51833"/>
    </source>
</evidence>
<evidence type="ECO:0000313" key="3">
    <source>
        <dbReference type="Proteomes" id="UP000697998"/>
    </source>
</evidence>
<gene>
    <name evidence="2" type="ORF">IPJ27_06775</name>
</gene>
<dbReference type="PANTHER" id="PTHR33525">
    <property type="match status" value="1"/>
</dbReference>
<evidence type="ECO:0000313" key="2">
    <source>
        <dbReference type="EMBL" id="MBK7674488.1"/>
    </source>
</evidence>